<dbReference type="SUPFAM" id="SSF55666">
    <property type="entry name" value="Ribonuclease PH domain 2-like"/>
    <property type="match status" value="2"/>
</dbReference>
<dbReference type="Pfam" id="PF00575">
    <property type="entry name" value="S1"/>
    <property type="match status" value="1"/>
</dbReference>
<feature type="region of interest" description="Disordered" evidence="9">
    <location>
        <begin position="703"/>
        <end position="751"/>
    </location>
</feature>
<dbReference type="GO" id="GO:0000287">
    <property type="term" value="F:magnesium ion binding"/>
    <property type="evidence" value="ECO:0007669"/>
    <property type="project" value="UniProtKB-UniRule"/>
</dbReference>
<comment type="subcellular location">
    <subcellularLocation>
        <location evidence="8">Cytoplasm</location>
    </subcellularLocation>
</comment>
<keyword evidence="7 8" id="KW-0694">RNA-binding</keyword>
<evidence type="ECO:0000256" key="5">
    <source>
        <dbReference type="ARBA" id="ARBA00022723"/>
    </source>
</evidence>
<dbReference type="InterPro" id="IPR004087">
    <property type="entry name" value="KH_dom"/>
</dbReference>
<dbReference type="InterPro" id="IPR003029">
    <property type="entry name" value="S1_domain"/>
</dbReference>
<dbReference type="FunFam" id="3.30.1370.10:FF:000001">
    <property type="entry name" value="Polyribonucleotide nucleotidyltransferase"/>
    <property type="match status" value="1"/>
</dbReference>
<dbReference type="Pfam" id="PF03726">
    <property type="entry name" value="PNPase"/>
    <property type="match status" value="1"/>
</dbReference>
<evidence type="ECO:0000256" key="7">
    <source>
        <dbReference type="ARBA" id="ARBA00022884"/>
    </source>
</evidence>
<dbReference type="SUPFAM" id="SSF54211">
    <property type="entry name" value="Ribosomal protein S5 domain 2-like"/>
    <property type="match status" value="2"/>
</dbReference>
<feature type="binding site" evidence="8">
    <location>
        <position position="493"/>
    </location>
    <ligand>
        <name>Mg(2+)</name>
        <dbReference type="ChEBI" id="CHEBI:18420"/>
    </ligand>
</feature>
<keyword evidence="6 8" id="KW-0460">Magnesium</keyword>
<dbReference type="FunFam" id="3.30.230.70:FF:000001">
    <property type="entry name" value="Polyribonucleotide nucleotidyltransferase"/>
    <property type="match status" value="1"/>
</dbReference>
<dbReference type="GO" id="GO:0000175">
    <property type="term" value="F:3'-5'-RNA exonuclease activity"/>
    <property type="evidence" value="ECO:0007669"/>
    <property type="project" value="TreeGrafter"/>
</dbReference>
<dbReference type="SUPFAM" id="SSF54791">
    <property type="entry name" value="Eukaryotic type KH-domain (KH-domain type I)"/>
    <property type="match status" value="1"/>
</dbReference>
<keyword evidence="12" id="KW-1185">Reference proteome</keyword>
<dbReference type="SUPFAM" id="SSF50249">
    <property type="entry name" value="Nucleic acid-binding proteins"/>
    <property type="match status" value="1"/>
</dbReference>
<dbReference type="PANTHER" id="PTHR11252">
    <property type="entry name" value="POLYRIBONUCLEOTIDE NUCLEOTIDYLTRANSFERASE"/>
    <property type="match status" value="1"/>
</dbReference>
<dbReference type="PROSITE" id="PS50084">
    <property type="entry name" value="KH_TYPE_1"/>
    <property type="match status" value="1"/>
</dbReference>
<dbReference type="InterPro" id="IPR020568">
    <property type="entry name" value="Ribosomal_Su5_D2-typ_SF"/>
</dbReference>
<keyword evidence="3 8" id="KW-0808">Transferase</keyword>
<dbReference type="CDD" id="cd02393">
    <property type="entry name" value="KH-I_PNPase"/>
    <property type="match status" value="1"/>
</dbReference>
<dbReference type="PANTHER" id="PTHR11252:SF0">
    <property type="entry name" value="POLYRIBONUCLEOTIDE NUCLEOTIDYLTRANSFERASE 1, MITOCHONDRIAL"/>
    <property type="match status" value="1"/>
</dbReference>
<protein>
    <recommendedName>
        <fullName evidence="8">Polyribonucleotide nucleotidyltransferase</fullName>
        <ecNumber evidence="8">2.7.7.8</ecNumber>
    </recommendedName>
    <alternativeName>
        <fullName evidence="8">Polynucleotide phosphorylase</fullName>
        <shortName evidence="8">PNPase</shortName>
    </alternativeName>
</protein>
<comment type="cofactor">
    <cofactor evidence="8">
        <name>Mg(2+)</name>
        <dbReference type="ChEBI" id="CHEBI:18420"/>
    </cofactor>
</comment>
<dbReference type="Proteomes" id="UP000546464">
    <property type="component" value="Unassembled WGS sequence"/>
</dbReference>
<sequence length="751" mass="81702">MKQKYSVTASDLGITISTGTIAKQASGAVTISLGETEVFVSATAANSMRPGQDFFPLTVDYREKFSAAGRFPGGYFKREGRPSEKEILTSRLCDRPLRPLFPKGFLNEVQVIGMLMTTDLVNEPDILMVNGASAALMCSDVPWNGPIGCIRLGEIDGEFVVNPTNEQMFESTLDLIYVGNENEMMMIEGSADQMTDERFVEALEFAHKAIQPIIAAQKDLAAQVAKAKKEFELHNAKPEILDMCREQTAGKLAEAVFQDKKQDREAAVDALKESTAEFVKAKVGEENFDENQIAMAFEVLQEEVYRQNILDSGKRVDGRGPEDLRAISCETDVLPRVHGSALFQRGETQSVVNVTLGTTRDTQELDGLTGGPRSKSFILHYNFPPFSVGETGRFTGPGRREIGHGALAERSLLPVLPPEDEFPYAIRVVSDIMESNGSTSMASVCGGTLALMDAGVPITAPVAGISCGLVTKTDENGKINQHVILTDIIGAEDHFGDMDFKICGTSEGITGFQLDLKIHGLPFEIAKEAIKRNKIARDKILSVMTAAIASPNSELKEHAPRIETLQIDPEKIGMLIGPGGKNIKRITEITGAQIDIAEDNSGRVNVFATDGESMARAVKEVEMVTAEIEDGKTYKGIVRSTKEFGAFVECLPGQEGLVHVSELADFRVEKVEDVCKVGDEIVVKCIGRDDRGKVRLSRRAALAEAQGIPYEPKPKPERSGDRGDRGDRGGRGRGGDRGGRGGDRGDRRRRD</sequence>
<dbReference type="NCBIfam" id="NF008805">
    <property type="entry name" value="PRK11824.1"/>
    <property type="match status" value="1"/>
</dbReference>
<comment type="caution">
    <text evidence="11">The sequence shown here is derived from an EMBL/GenBank/DDBJ whole genome shotgun (WGS) entry which is preliminary data.</text>
</comment>
<accession>A0A842HFN0</accession>
<dbReference type="GO" id="GO:0006402">
    <property type="term" value="P:mRNA catabolic process"/>
    <property type="evidence" value="ECO:0007669"/>
    <property type="project" value="UniProtKB-UniRule"/>
</dbReference>
<feature type="compositionally biased region" description="Basic and acidic residues" evidence="9">
    <location>
        <begin position="712"/>
        <end position="751"/>
    </location>
</feature>
<evidence type="ECO:0000256" key="3">
    <source>
        <dbReference type="ARBA" id="ARBA00022679"/>
    </source>
</evidence>
<keyword evidence="4 8" id="KW-0548">Nucleotidyltransferase</keyword>
<dbReference type="InterPro" id="IPR015848">
    <property type="entry name" value="PNPase_PH_RNA-bd_bac/org-type"/>
</dbReference>
<evidence type="ECO:0000256" key="8">
    <source>
        <dbReference type="HAMAP-Rule" id="MF_01595"/>
    </source>
</evidence>
<evidence type="ECO:0000256" key="9">
    <source>
        <dbReference type="SAM" id="MobiDB-lite"/>
    </source>
</evidence>
<dbReference type="Gene3D" id="3.30.1370.10">
    <property type="entry name" value="K Homology domain, type 1"/>
    <property type="match status" value="1"/>
</dbReference>
<dbReference type="RefSeq" id="WP_185675810.1">
    <property type="nucleotide sequence ID" value="NZ_JACHVB010000034.1"/>
</dbReference>
<dbReference type="Pfam" id="PF01138">
    <property type="entry name" value="RNase_PH"/>
    <property type="match status" value="2"/>
</dbReference>
<dbReference type="AlphaFoldDB" id="A0A842HFN0"/>
<dbReference type="InterPro" id="IPR027408">
    <property type="entry name" value="PNPase/RNase_PH_dom_sf"/>
</dbReference>
<dbReference type="Pfam" id="PF00013">
    <property type="entry name" value="KH_1"/>
    <property type="match status" value="1"/>
</dbReference>
<dbReference type="SMART" id="SM00316">
    <property type="entry name" value="S1"/>
    <property type="match status" value="1"/>
</dbReference>
<comment type="function">
    <text evidence="8">Involved in mRNA degradation. Catalyzes the phosphorolysis of single-stranded polyribonucleotides processively in the 3'- to 5'-direction.</text>
</comment>
<dbReference type="InterPro" id="IPR001247">
    <property type="entry name" value="ExoRNase_PH_dom1"/>
</dbReference>
<dbReference type="HAMAP" id="MF_01595">
    <property type="entry name" value="PNPase"/>
    <property type="match status" value="1"/>
</dbReference>
<dbReference type="InterPro" id="IPR015847">
    <property type="entry name" value="ExoRNase_PH_dom2"/>
</dbReference>
<gene>
    <name evidence="8" type="primary">pnp</name>
    <name evidence="11" type="ORF">H5P28_11315</name>
</gene>
<dbReference type="GO" id="GO:0004654">
    <property type="term" value="F:polyribonucleotide nucleotidyltransferase activity"/>
    <property type="evidence" value="ECO:0007669"/>
    <property type="project" value="UniProtKB-UniRule"/>
</dbReference>
<dbReference type="InterPro" id="IPR012162">
    <property type="entry name" value="PNPase"/>
</dbReference>
<dbReference type="FunFam" id="3.30.230.70:FF:000002">
    <property type="entry name" value="Polyribonucleotide nucleotidyltransferase"/>
    <property type="match status" value="1"/>
</dbReference>
<evidence type="ECO:0000313" key="11">
    <source>
        <dbReference type="EMBL" id="MBC2594848.1"/>
    </source>
</evidence>
<dbReference type="CDD" id="cd11364">
    <property type="entry name" value="RNase_PH_PNPase_2"/>
    <property type="match status" value="1"/>
</dbReference>
<dbReference type="Gene3D" id="2.40.50.140">
    <property type="entry name" value="Nucleic acid-binding proteins"/>
    <property type="match status" value="1"/>
</dbReference>
<dbReference type="SUPFAM" id="SSF46915">
    <property type="entry name" value="Polynucleotide phosphorylase/guanosine pentaphosphate synthase (PNPase/GPSI), domain 3"/>
    <property type="match status" value="1"/>
</dbReference>
<name>A0A842HFN0_9BACT</name>
<dbReference type="GO" id="GO:0003723">
    <property type="term" value="F:RNA binding"/>
    <property type="evidence" value="ECO:0007669"/>
    <property type="project" value="UniProtKB-UniRule"/>
</dbReference>
<dbReference type="EMBL" id="JACHVB010000034">
    <property type="protein sequence ID" value="MBC2594848.1"/>
    <property type="molecule type" value="Genomic_DNA"/>
</dbReference>
<dbReference type="PROSITE" id="PS50126">
    <property type="entry name" value="S1"/>
    <property type="match status" value="1"/>
</dbReference>
<feature type="binding site" evidence="8">
    <location>
        <position position="499"/>
    </location>
    <ligand>
        <name>Mg(2+)</name>
        <dbReference type="ChEBI" id="CHEBI:18420"/>
    </ligand>
</feature>
<dbReference type="CDD" id="cd04472">
    <property type="entry name" value="S1_PNPase"/>
    <property type="match status" value="1"/>
</dbReference>
<dbReference type="InterPro" id="IPR012340">
    <property type="entry name" value="NA-bd_OB-fold"/>
</dbReference>
<evidence type="ECO:0000256" key="1">
    <source>
        <dbReference type="ARBA" id="ARBA00007404"/>
    </source>
</evidence>
<dbReference type="InterPro" id="IPR036612">
    <property type="entry name" value="KH_dom_type_1_sf"/>
</dbReference>
<dbReference type="InterPro" id="IPR036456">
    <property type="entry name" value="PNPase_PH_RNA-bd_sf"/>
</dbReference>
<dbReference type="GO" id="GO:0005829">
    <property type="term" value="C:cytosol"/>
    <property type="evidence" value="ECO:0007669"/>
    <property type="project" value="UniProtKB-ARBA"/>
</dbReference>
<reference evidence="11 12" key="1">
    <citation type="submission" date="2020-07" db="EMBL/GenBank/DDBJ databases">
        <authorList>
            <person name="Feng X."/>
        </authorList>
    </citation>
    <scope>NUCLEOTIDE SEQUENCE [LARGE SCALE GENOMIC DNA]</scope>
    <source>
        <strain evidence="11 12">JCM31066</strain>
    </source>
</reference>
<dbReference type="FunFam" id="2.40.50.140:FF:000189">
    <property type="entry name" value="Polyribonucleotide nucleotidyltransferase, putative"/>
    <property type="match status" value="1"/>
</dbReference>
<feature type="domain" description="S1 motif" evidence="10">
    <location>
        <begin position="631"/>
        <end position="699"/>
    </location>
</feature>
<dbReference type="Pfam" id="PF03725">
    <property type="entry name" value="RNase_PH_C"/>
    <property type="match status" value="1"/>
</dbReference>
<dbReference type="GO" id="GO:0006396">
    <property type="term" value="P:RNA processing"/>
    <property type="evidence" value="ECO:0007669"/>
    <property type="project" value="InterPro"/>
</dbReference>
<dbReference type="CDD" id="cd11363">
    <property type="entry name" value="RNase_PH_PNPase_1"/>
    <property type="match status" value="1"/>
</dbReference>
<evidence type="ECO:0000259" key="10">
    <source>
        <dbReference type="PROSITE" id="PS50126"/>
    </source>
</evidence>
<evidence type="ECO:0000313" key="12">
    <source>
        <dbReference type="Proteomes" id="UP000546464"/>
    </source>
</evidence>
<proteinExistence type="inferred from homology"/>
<comment type="similarity">
    <text evidence="1 8">Belongs to the polyribonucleotide nucleotidyltransferase family.</text>
</comment>
<evidence type="ECO:0000256" key="4">
    <source>
        <dbReference type="ARBA" id="ARBA00022695"/>
    </source>
</evidence>
<dbReference type="SMART" id="SM00322">
    <property type="entry name" value="KH"/>
    <property type="match status" value="1"/>
</dbReference>
<dbReference type="PIRSF" id="PIRSF005499">
    <property type="entry name" value="PNPase"/>
    <property type="match status" value="1"/>
</dbReference>
<evidence type="ECO:0000256" key="2">
    <source>
        <dbReference type="ARBA" id="ARBA00022490"/>
    </source>
</evidence>
<dbReference type="NCBIfam" id="TIGR03591">
    <property type="entry name" value="polynuc_phos"/>
    <property type="match status" value="1"/>
</dbReference>
<dbReference type="InterPro" id="IPR004088">
    <property type="entry name" value="KH_dom_type_1"/>
</dbReference>
<dbReference type="InterPro" id="IPR036345">
    <property type="entry name" value="ExoRNase_PH_dom2_sf"/>
</dbReference>
<dbReference type="Gene3D" id="3.30.230.70">
    <property type="entry name" value="GHMP Kinase, N-terminal domain"/>
    <property type="match status" value="2"/>
</dbReference>
<organism evidence="11 12">
    <name type="scientific">Ruficoccus amylovorans</name>
    <dbReference type="NCBI Taxonomy" id="1804625"/>
    <lineage>
        <taxon>Bacteria</taxon>
        <taxon>Pseudomonadati</taxon>
        <taxon>Verrucomicrobiota</taxon>
        <taxon>Opitutia</taxon>
        <taxon>Puniceicoccales</taxon>
        <taxon>Cerasicoccaceae</taxon>
        <taxon>Ruficoccus</taxon>
    </lineage>
</organism>
<keyword evidence="2 8" id="KW-0963">Cytoplasm</keyword>
<comment type="catalytic activity">
    <reaction evidence="8">
        <text>RNA(n+1) + phosphate = RNA(n) + a ribonucleoside 5'-diphosphate</text>
        <dbReference type="Rhea" id="RHEA:22096"/>
        <dbReference type="Rhea" id="RHEA-COMP:14527"/>
        <dbReference type="Rhea" id="RHEA-COMP:17342"/>
        <dbReference type="ChEBI" id="CHEBI:43474"/>
        <dbReference type="ChEBI" id="CHEBI:57930"/>
        <dbReference type="ChEBI" id="CHEBI:140395"/>
        <dbReference type="EC" id="2.7.7.8"/>
    </reaction>
</comment>
<dbReference type="EC" id="2.7.7.8" evidence="8"/>
<evidence type="ECO:0000256" key="6">
    <source>
        <dbReference type="ARBA" id="ARBA00022842"/>
    </source>
</evidence>
<keyword evidence="5 8" id="KW-0479">Metal-binding</keyword>